<dbReference type="HAMAP" id="MF_01919">
    <property type="entry name" value="ZapE"/>
    <property type="match status" value="1"/>
</dbReference>
<dbReference type="InterPro" id="IPR005654">
    <property type="entry name" value="ATPase_AFG1-like"/>
</dbReference>
<dbReference type="EMBL" id="LDOU01000022">
    <property type="protein sequence ID" value="KLV06370.1"/>
    <property type="molecule type" value="Genomic_DNA"/>
</dbReference>
<proteinExistence type="inferred from homology"/>
<dbReference type="OrthoDB" id="9774491at2"/>
<evidence type="ECO:0000313" key="4">
    <source>
        <dbReference type="EMBL" id="KLV06370.1"/>
    </source>
</evidence>
<dbReference type="InterPro" id="IPR030870">
    <property type="entry name" value="ZapE"/>
</dbReference>
<comment type="caution">
    <text evidence="4">The sequence shown here is derived from an EMBL/GenBank/DDBJ whole genome shotgun (WGS) entry which is preliminary data.</text>
</comment>
<comment type="similarity">
    <text evidence="3">Belongs to the AFG1 ATPase family. ZapE subfamily.</text>
</comment>
<dbReference type="PANTHER" id="PTHR12169:SF6">
    <property type="entry name" value="AFG1-LIKE ATPASE"/>
    <property type="match status" value="1"/>
</dbReference>
<evidence type="ECO:0000256" key="1">
    <source>
        <dbReference type="ARBA" id="ARBA00022741"/>
    </source>
</evidence>
<dbReference type="GO" id="GO:0032153">
    <property type="term" value="C:cell division site"/>
    <property type="evidence" value="ECO:0007669"/>
    <property type="project" value="TreeGrafter"/>
</dbReference>
<evidence type="ECO:0000256" key="3">
    <source>
        <dbReference type="HAMAP-Rule" id="MF_01919"/>
    </source>
</evidence>
<keyword evidence="3" id="KW-0131">Cell cycle</keyword>
<dbReference type="Gene3D" id="3.40.50.300">
    <property type="entry name" value="P-loop containing nucleotide triphosphate hydrolases"/>
    <property type="match status" value="1"/>
</dbReference>
<dbReference type="GO" id="GO:0005737">
    <property type="term" value="C:cytoplasm"/>
    <property type="evidence" value="ECO:0007669"/>
    <property type="project" value="UniProtKB-SubCell"/>
</dbReference>
<feature type="binding site" evidence="3">
    <location>
        <begin position="69"/>
        <end position="76"/>
    </location>
    <ligand>
        <name>ATP</name>
        <dbReference type="ChEBI" id="CHEBI:30616"/>
    </ligand>
</feature>
<dbReference type="NCBIfam" id="NF040713">
    <property type="entry name" value="ZapE"/>
    <property type="match status" value="1"/>
</dbReference>
<keyword evidence="3" id="KW-0132">Cell division</keyword>
<dbReference type="STRING" id="320778.ABT57_19750"/>
<dbReference type="Proteomes" id="UP000035909">
    <property type="component" value="Unassembled WGS sequence"/>
</dbReference>
<protein>
    <recommendedName>
        <fullName evidence="3">Cell division protein ZapE</fullName>
    </recommendedName>
    <alternativeName>
        <fullName evidence="3">Z ring-associated protein ZapE</fullName>
    </alternativeName>
</protein>
<comment type="subcellular location">
    <subcellularLocation>
        <location evidence="3">Cytoplasm</location>
    </subcellularLocation>
</comment>
<dbReference type="FunFam" id="3.40.50.300:FF:001019">
    <property type="entry name" value="Cell division protein ZapE"/>
    <property type="match status" value="1"/>
</dbReference>
<reference evidence="4 5" key="1">
    <citation type="submission" date="2015-05" db="EMBL/GenBank/DDBJ databases">
        <title>Photobacterium galathea sp. nov.</title>
        <authorList>
            <person name="Machado H."/>
            <person name="Gram L."/>
        </authorList>
    </citation>
    <scope>NUCLEOTIDE SEQUENCE [LARGE SCALE GENOMIC DNA]</scope>
    <source>
        <strain evidence="4 5">DSM 22954</strain>
    </source>
</reference>
<dbReference type="GO" id="GO:0016887">
    <property type="term" value="F:ATP hydrolysis activity"/>
    <property type="evidence" value="ECO:0007669"/>
    <property type="project" value="UniProtKB-UniRule"/>
</dbReference>
<evidence type="ECO:0000256" key="2">
    <source>
        <dbReference type="ARBA" id="ARBA00022840"/>
    </source>
</evidence>
<comment type="function">
    <text evidence="3">Reduces the stability of FtsZ polymers in the presence of ATP.</text>
</comment>
<dbReference type="PATRIC" id="fig|320778.3.peg.4258"/>
<dbReference type="SUPFAM" id="SSF52540">
    <property type="entry name" value="P-loop containing nucleoside triphosphate hydrolases"/>
    <property type="match status" value="1"/>
</dbReference>
<dbReference type="RefSeq" id="WP_047886975.1">
    <property type="nucleotide sequence ID" value="NZ_CP071325.1"/>
</dbReference>
<gene>
    <name evidence="3" type="primary">zapE</name>
    <name evidence="4" type="ORF">ABT57_19750</name>
</gene>
<keyword evidence="1 3" id="KW-0547">Nucleotide-binding</keyword>
<keyword evidence="5" id="KW-1185">Reference proteome</keyword>
<keyword evidence="3" id="KW-0378">Hydrolase</keyword>
<comment type="subunit">
    <text evidence="3">Interacts with FtsZ.</text>
</comment>
<evidence type="ECO:0000313" key="5">
    <source>
        <dbReference type="Proteomes" id="UP000035909"/>
    </source>
</evidence>
<accession>A0A0J1H3N2</accession>
<dbReference type="PANTHER" id="PTHR12169">
    <property type="entry name" value="ATPASE N2B"/>
    <property type="match status" value="1"/>
</dbReference>
<dbReference type="AlphaFoldDB" id="A0A0J1H3N2"/>
<organism evidence="4 5">
    <name type="scientific">Photobacterium ganghwense</name>
    <dbReference type="NCBI Taxonomy" id="320778"/>
    <lineage>
        <taxon>Bacteria</taxon>
        <taxon>Pseudomonadati</taxon>
        <taxon>Pseudomonadota</taxon>
        <taxon>Gammaproteobacteria</taxon>
        <taxon>Vibrionales</taxon>
        <taxon>Vibrionaceae</taxon>
        <taxon>Photobacterium</taxon>
    </lineage>
</organism>
<keyword evidence="3" id="KW-0963">Cytoplasm</keyword>
<dbReference type="Pfam" id="PF03969">
    <property type="entry name" value="AFG1_ATPase"/>
    <property type="match status" value="1"/>
</dbReference>
<sequence>MTPLQKYQEDLKRDDFMADPAQAMAVRHLDDLYHRLLKPKPVAERTMMDRVLRRSPPPPPPEKGLYFWGGVGRGKTYLVDTFYDCLPTQRKMRVHFHRFMQRVHDELRTLEQQADPLQVVADRFKREADLICFDEFFVSDITDAMLLGTLFEALFKRGITLVATSNIPPDELYRNGLQRARFLPAIALIKANCEVVNVDSGVDYRLRTLEQAEIYHAPLDAAAEQNMLRYFEQLSVAPRFSGKNIEINHRTLPTLHEAEGVVHFNFATLCQTARSQADYMELARLYHTVLLSEVKQMGEAESDAARRFIALVDEFYERNVKLIISAEVNWENLYQGQRLAFEYKRCCSRLVEMQSHDYLARPHLA</sequence>
<name>A0A0J1H3N2_9GAMM</name>
<dbReference type="GO" id="GO:0005524">
    <property type="term" value="F:ATP binding"/>
    <property type="evidence" value="ECO:0007669"/>
    <property type="project" value="UniProtKB-UniRule"/>
</dbReference>
<keyword evidence="2 3" id="KW-0067">ATP-binding</keyword>
<dbReference type="GO" id="GO:0051301">
    <property type="term" value="P:cell division"/>
    <property type="evidence" value="ECO:0007669"/>
    <property type="project" value="UniProtKB-UniRule"/>
</dbReference>
<dbReference type="InterPro" id="IPR027417">
    <property type="entry name" value="P-loop_NTPase"/>
</dbReference>